<dbReference type="GeneID" id="19324270"/>
<dbReference type="Gene3D" id="1.20.58.340">
    <property type="entry name" value="Magnesium transport protein CorA, transmembrane region"/>
    <property type="match status" value="2"/>
</dbReference>
<protein>
    <submittedName>
        <fullName evidence="9">Putative family metal ion protein</fullName>
    </submittedName>
</protein>
<evidence type="ECO:0000256" key="5">
    <source>
        <dbReference type="ARBA" id="ARBA00022692"/>
    </source>
</evidence>
<evidence type="ECO:0000256" key="6">
    <source>
        <dbReference type="ARBA" id="ARBA00022989"/>
    </source>
</evidence>
<evidence type="ECO:0000256" key="4">
    <source>
        <dbReference type="ARBA" id="ARBA00022475"/>
    </source>
</evidence>
<dbReference type="HOGENOM" id="CLU_015119_2_0_1"/>
<dbReference type="SUPFAM" id="SSF143865">
    <property type="entry name" value="CorA soluble domain-like"/>
    <property type="match status" value="1"/>
</dbReference>
<dbReference type="EMBL" id="KB933063">
    <property type="protein sequence ID" value="EOO00640.1"/>
    <property type="molecule type" value="Genomic_DNA"/>
</dbReference>
<keyword evidence="10" id="KW-1185">Reference proteome</keyword>
<keyword evidence="7" id="KW-0472">Membrane</keyword>
<gene>
    <name evidence="9" type="ORF">UCRPA7_3878</name>
</gene>
<evidence type="ECO:0000256" key="2">
    <source>
        <dbReference type="ARBA" id="ARBA00009765"/>
    </source>
</evidence>
<evidence type="ECO:0000256" key="1">
    <source>
        <dbReference type="ARBA" id="ARBA00004651"/>
    </source>
</evidence>
<evidence type="ECO:0000313" key="10">
    <source>
        <dbReference type="Proteomes" id="UP000014074"/>
    </source>
</evidence>
<evidence type="ECO:0000256" key="3">
    <source>
        <dbReference type="ARBA" id="ARBA00022448"/>
    </source>
</evidence>
<dbReference type="GO" id="GO:0015095">
    <property type="term" value="F:magnesium ion transmembrane transporter activity"/>
    <property type="evidence" value="ECO:0007669"/>
    <property type="project" value="TreeGrafter"/>
</dbReference>
<keyword evidence="4" id="KW-1003">Cell membrane</keyword>
<evidence type="ECO:0000256" key="7">
    <source>
        <dbReference type="ARBA" id="ARBA00023136"/>
    </source>
</evidence>
<evidence type="ECO:0000313" key="9">
    <source>
        <dbReference type="EMBL" id="EOO00640.1"/>
    </source>
</evidence>
<accession>R8BMY5</accession>
<dbReference type="RefSeq" id="XP_007914615.1">
    <property type="nucleotide sequence ID" value="XM_007916424.1"/>
</dbReference>
<dbReference type="AlphaFoldDB" id="R8BMY5"/>
<dbReference type="InterPro" id="IPR045861">
    <property type="entry name" value="CorA_cytoplasmic_dom"/>
</dbReference>
<dbReference type="Gene3D" id="3.30.460.20">
    <property type="entry name" value="CorA soluble domain-like"/>
    <property type="match status" value="1"/>
</dbReference>
<dbReference type="InterPro" id="IPR045863">
    <property type="entry name" value="CorA_TM1_TM2"/>
</dbReference>
<reference evidence="10" key="1">
    <citation type="journal article" date="2013" name="Genome Announc.">
        <title>Draft genome sequence of the ascomycete Phaeoacremonium aleophilum strain UCR-PA7, a causal agent of the esca disease complex in grapevines.</title>
        <authorList>
            <person name="Blanco-Ulate B."/>
            <person name="Rolshausen P."/>
            <person name="Cantu D."/>
        </authorList>
    </citation>
    <scope>NUCLEOTIDE SEQUENCE [LARGE SCALE GENOMIC DNA]</scope>
    <source>
        <strain evidence="10">UCR-PA7</strain>
    </source>
</reference>
<proteinExistence type="inferred from homology"/>
<sequence length="563" mass="62438">MDPSNEDAPPSSSQETRDFATVPSAPDPGTTPVAPRQTPHVHYALNIDTEAAQGLAPPDPVTHGVTRSDTELSKPGGVSPILRRRNTRAATFKTIQNFDEFEERPGWHPGAEPGVDVYKTDGGHASMPVLQAPCEITVVDFSQTDIHVASYDNDSLMPFLKQPEPEWSKCRWINVNGLSWDVIQALGQYKKLHRLAIEDIMGTRNRTKADWYANHAFFVLTLQKLVHLMDEDDDDDISDNDTASWTSGRSAKSSQRLSKKLKSMFSGPKTPGETMEKTLENGKHPIDILSGNAATGPTVGTEQILFRTLHRYNASPNEARTEFMERHSALASRGLAVTAEQVSVFITHDNTIISFFELSADDIEKPILTRLFTGDTILRQSCDASMIGQAIIDAIIDLAIPVATCYSDVIGDEELEILTHPSIKHTRNLYIIICEVNKLLSFINPITNLINALRDHKTGLSQEHATKELQNPDHGVIITPMTYTYLGDVLDHCVLISESLNQLKDNADGLIALIFNTISAYQNESMKQLTLATILFLPLTFLTGYFGQNFQPFHDLDKGITYL</sequence>
<feature type="region of interest" description="Disordered" evidence="8">
    <location>
        <begin position="1"/>
        <end position="37"/>
    </location>
</feature>
<comment type="subcellular location">
    <subcellularLocation>
        <location evidence="1">Cell membrane</location>
        <topology evidence="1">Multi-pass membrane protein</topology>
    </subcellularLocation>
</comment>
<comment type="similarity">
    <text evidence="2">Belongs to the CorA metal ion transporter (MIT) (TC 1.A.35) family.</text>
</comment>
<evidence type="ECO:0000256" key="8">
    <source>
        <dbReference type="SAM" id="MobiDB-lite"/>
    </source>
</evidence>
<feature type="region of interest" description="Disordered" evidence="8">
    <location>
        <begin position="236"/>
        <end position="278"/>
    </location>
</feature>
<dbReference type="GO" id="GO:0005886">
    <property type="term" value="C:plasma membrane"/>
    <property type="evidence" value="ECO:0007669"/>
    <property type="project" value="UniProtKB-SubCell"/>
</dbReference>
<dbReference type="OrthoDB" id="165352at2759"/>
<keyword evidence="5" id="KW-0812">Transmembrane</keyword>
<dbReference type="SUPFAM" id="SSF144083">
    <property type="entry name" value="Magnesium transport protein CorA, transmembrane region"/>
    <property type="match status" value="1"/>
</dbReference>
<dbReference type="KEGG" id="tmn:UCRPA7_3878"/>
<dbReference type="eggNOG" id="ENOG502RY63">
    <property type="taxonomic scope" value="Eukaryota"/>
</dbReference>
<dbReference type="InterPro" id="IPR002523">
    <property type="entry name" value="MgTranspt_CorA/ZnTranspt_ZntB"/>
</dbReference>
<dbReference type="GO" id="GO:0015087">
    <property type="term" value="F:cobalt ion transmembrane transporter activity"/>
    <property type="evidence" value="ECO:0007669"/>
    <property type="project" value="TreeGrafter"/>
</dbReference>
<dbReference type="Proteomes" id="UP000014074">
    <property type="component" value="Unassembled WGS sequence"/>
</dbReference>
<name>R8BMY5_PHAM7</name>
<dbReference type="Pfam" id="PF01544">
    <property type="entry name" value="CorA"/>
    <property type="match status" value="1"/>
</dbReference>
<dbReference type="GO" id="GO:0050897">
    <property type="term" value="F:cobalt ion binding"/>
    <property type="evidence" value="ECO:0007669"/>
    <property type="project" value="TreeGrafter"/>
</dbReference>
<dbReference type="PANTHER" id="PTHR46494:SF1">
    <property type="entry name" value="CORA FAMILY METAL ION TRANSPORTER (EUROFUNG)"/>
    <property type="match status" value="1"/>
</dbReference>
<keyword evidence="6" id="KW-1133">Transmembrane helix</keyword>
<organism evidence="9 10">
    <name type="scientific">Phaeoacremonium minimum (strain UCR-PA7)</name>
    <name type="common">Esca disease fungus</name>
    <name type="synonym">Togninia minima</name>
    <dbReference type="NCBI Taxonomy" id="1286976"/>
    <lineage>
        <taxon>Eukaryota</taxon>
        <taxon>Fungi</taxon>
        <taxon>Dikarya</taxon>
        <taxon>Ascomycota</taxon>
        <taxon>Pezizomycotina</taxon>
        <taxon>Sordariomycetes</taxon>
        <taxon>Sordariomycetidae</taxon>
        <taxon>Togniniales</taxon>
        <taxon>Togniniaceae</taxon>
        <taxon>Phaeoacremonium</taxon>
    </lineage>
</organism>
<dbReference type="PANTHER" id="PTHR46494">
    <property type="entry name" value="CORA FAMILY METAL ION TRANSPORTER (EUROFUNG)"/>
    <property type="match status" value="1"/>
</dbReference>
<dbReference type="GO" id="GO:0000287">
    <property type="term" value="F:magnesium ion binding"/>
    <property type="evidence" value="ECO:0007669"/>
    <property type="project" value="TreeGrafter"/>
</dbReference>
<feature type="region of interest" description="Disordered" evidence="8">
    <location>
        <begin position="51"/>
        <end position="83"/>
    </location>
</feature>
<keyword evidence="3" id="KW-0813">Transport</keyword>